<gene>
    <name evidence="2" type="ORF">QO001_005290</name>
</gene>
<sequence>MDADTGVSATIRDGAELRAQFGAVGPLAAAKVLDHLDDYARRFIALAPFLVLASADAAGQADASPRGDAPGFVAVPDSRTLVIPDRRGNNRIDSFRNVIENPGVGLIFFVPGIDETLRVNGTAAVTQDRTLLEPLGARGTVPTIGLIVRVREAFFHCGKALMRAQLWDRSRHVARDTFPSLGRILAEQTAASGVAEAEGRIAESYRTRLY</sequence>
<dbReference type="InterPro" id="IPR024029">
    <property type="entry name" value="Pyridox_Oxase_FMN-dep"/>
</dbReference>
<dbReference type="PANTHER" id="PTHR42815">
    <property type="entry name" value="FAD-BINDING, PUTATIVE (AFU_ORTHOLOGUE AFUA_6G07600)-RELATED"/>
    <property type="match status" value="1"/>
</dbReference>
<evidence type="ECO:0000259" key="1">
    <source>
        <dbReference type="Pfam" id="PF01243"/>
    </source>
</evidence>
<dbReference type="Pfam" id="PF01243">
    <property type="entry name" value="PNPOx_N"/>
    <property type="match status" value="1"/>
</dbReference>
<dbReference type="SUPFAM" id="SSF50475">
    <property type="entry name" value="FMN-binding split barrel"/>
    <property type="match status" value="1"/>
</dbReference>
<organism evidence="2 3">
    <name type="scientific">Methylobacterium brachiatum</name>
    <dbReference type="NCBI Taxonomy" id="269660"/>
    <lineage>
        <taxon>Bacteria</taxon>
        <taxon>Pseudomonadati</taxon>
        <taxon>Pseudomonadota</taxon>
        <taxon>Alphaproteobacteria</taxon>
        <taxon>Hyphomicrobiales</taxon>
        <taxon>Methylobacteriaceae</taxon>
        <taxon>Methylobacterium</taxon>
    </lineage>
</organism>
<evidence type="ECO:0000313" key="3">
    <source>
        <dbReference type="Proteomes" id="UP001223420"/>
    </source>
</evidence>
<dbReference type="InterPro" id="IPR012349">
    <property type="entry name" value="Split_barrel_FMN-bd"/>
</dbReference>
<dbReference type="RefSeq" id="WP_230367679.1">
    <property type="nucleotide sequence ID" value="NZ_JAJALK010000014.1"/>
</dbReference>
<dbReference type="EMBL" id="JAUSWL010000013">
    <property type="protein sequence ID" value="MDQ0546339.1"/>
    <property type="molecule type" value="Genomic_DNA"/>
</dbReference>
<dbReference type="AlphaFoldDB" id="A0AAJ1TX14"/>
<accession>A0AAJ1TX14</accession>
<dbReference type="NCBIfam" id="TIGR04025">
    <property type="entry name" value="PPOX_FMN_DR2398"/>
    <property type="match status" value="1"/>
</dbReference>
<feature type="domain" description="Pyridoxamine 5'-phosphate oxidase N-terminal" evidence="1">
    <location>
        <begin position="37"/>
        <end position="135"/>
    </location>
</feature>
<evidence type="ECO:0000313" key="2">
    <source>
        <dbReference type="EMBL" id="MDQ0546339.1"/>
    </source>
</evidence>
<dbReference type="InterPro" id="IPR011576">
    <property type="entry name" value="Pyridox_Oxase_N"/>
</dbReference>
<protein>
    <submittedName>
        <fullName evidence="2">PPOX class probable FMN-dependent enzyme</fullName>
    </submittedName>
</protein>
<name>A0AAJ1TX14_9HYPH</name>
<comment type="caution">
    <text evidence="2">The sequence shown here is derived from an EMBL/GenBank/DDBJ whole genome shotgun (WGS) entry which is preliminary data.</text>
</comment>
<dbReference type="Proteomes" id="UP001223420">
    <property type="component" value="Unassembled WGS sequence"/>
</dbReference>
<dbReference type="PANTHER" id="PTHR42815:SF2">
    <property type="entry name" value="FAD-BINDING, PUTATIVE (AFU_ORTHOLOGUE AFUA_6G07600)-RELATED"/>
    <property type="match status" value="1"/>
</dbReference>
<dbReference type="Gene3D" id="2.30.110.10">
    <property type="entry name" value="Electron Transport, Fmn-binding Protein, Chain A"/>
    <property type="match status" value="1"/>
</dbReference>
<proteinExistence type="predicted"/>
<reference evidence="2" key="1">
    <citation type="submission" date="2023-07" db="EMBL/GenBank/DDBJ databases">
        <title>Genomic Encyclopedia of Type Strains, Phase IV (KMG-IV): sequencing the most valuable type-strain genomes for metagenomic binning, comparative biology and taxonomic classification.</title>
        <authorList>
            <person name="Goeker M."/>
        </authorList>
    </citation>
    <scope>NUCLEOTIDE SEQUENCE</scope>
    <source>
        <strain evidence="2">DSM 19569</strain>
    </source>
</reference>